<dbReference type="RefSeq" id="WP_209377381.1">
    <property type="nucleotide sequence ID" value="NZ_JAGIZB010000001.1"/>
</dbReference>
<evidence type="ECO:0000313" key="2">
    <source>
        <dbReference type="EMBL" id="MBP0443147.1"/>
    </source>
</evidence>
<proteinExistence type="predicted"/>
<accession>A0ABS4A812</accession>
<dbReference type="Pfam" id="PF09722">
    <property type="entry name" value="Xre_MbcA_ParS_C"/>
    <property type="match status" value="1"/>
</dbReference>
<dbReference type="Proteomes" id="UP000681594">
    <property type="component" value="Unassembled WGS sequence"/>
</dbReference>
<gene>
    <name evidence="2" type="ORF">J8J14_00010</name>
</gene>
<organism evidence="2 3">
    <name type="scientific">Pararoseomonas baculiformis</name>
    <dbReference type="NCBI Taxonomy" id="2820812"/>
    <lineage>
        <taxon>Bacteria</taxon>
        <taxon>Pseudomonadati</taxon>
        <taxon>Pseudomonadota</taxon>
        <taxon>Alphaproteobacteria</taxon>
        <taxon>Acetobacterales</taxon>
        <taxon>Acetobacteraceae</taxon>
        <taxon>Pararoseomonas</taxon>
    </lineage>
</organism>
<comment type="caution">
    <text evidence="2">The sequence shown here is derived from an EMBL/GenBank/DDBJ whole genome shotgun (WGS) entry which is preliminary data.</text>
</comment>
<feature type="domain" description="Antitoxin Xre/MbcA/ParS-like toxin-binding" evidence="1">
    <location>
        <begin position="81"/>
        <end position="127"/>
    </location>
</feature>
<reference evidence="2 3" key="1">
    <citation type="submission" date="2021-03" db="EMBL/GenBank/DDBJ databases">
        <authorList>
            <person name="So Y."/>
        </authorList>
    </citation>
    <scope>NUCLEOTIDE SEQUENCE [LARGE SCALE GENOMIC DNA]</scope>
    <source>
        <strain evidence="2 3">SSH11</strain>
    </source>
</reference>
<dbReference type="InterPro" id="IPR024467">
    <property type="entry name" value="Xre/MbcA/ParS-like_toxin-bd"/>
</dbReference>
<evidence type="ECO:0000313" key="3">
    <source>
        <dbReference type="Proteomes" id="UP000681594"/>
    </source>
</evidence>
<protein>
    <submittedName>
        <fullName evidence="2">DUF2384 domain-containing protein</fullName>
    </submittedName>
</protein>
<evidence type="ECO:0000259" key="1">
    <source>
        <dbReference type="Pfam" id="PF09722"/>
    </source>
</evidence>
<name>A0ABS4A812_9PROT</name>
<sequence length="130" mass="13907">MGPLEDDDTAEITPEEGAAGLRAALRLLEHWQATPAQVQALLGAPDAETVEAWRQDDLGAGLPPETVLRLGILLGIHRGTRALFSDPVRGHAWMRTPSALFDGQSALERMAQGSIEDLIAVLGYLTAEAQ</sequence>
<dbReference type="EMBL" id="JAGIZB010000001">
    <property type="protein sequence ID" value="MBP0443147.1"/>
    <property type="molecule type" value="Genomic_DNA"/>
</dbReference>
<keyword evidence="3" id="KW-1185">Reference proteome</keyword>